<feature type="chain" id="PRO_5034240193" description="Strictosidine synthase conserved region domain-containing protein" evidence="3">
    <location>
        <begin position="28"/>
        <end position="389"/>
    </location>
</feature>
<proteinExistence type="inferred from homology"/>
<organism evidence="5 6">
    <name type="scientific">Accipiter nisus</name>
    <name type="common">Eurasian sparrowhawk</name>
    <dbReference type="NCBI Taxonomy" id="211598"/>
    <lineage>
        <taxon>Eukaryota</taxon>
        <taxon>Metazoa</taxon>
        <taxon>Chordata</taxon>
        <taxon>Craniata</taxon>
        <taxon>Vertebrata</taxon>
        <taxon>Euteleostomi</taxon>
        <taxon>Archelosauria</taxon>
        <taxon>Archosauria</taxon>
        <taxon>Dinosauria</taxon>
        <taxon>Saurischia</taxon>
        <taxon>Theropoda</taxon>
        <taxon>Coelurosauria</taxon>
        <taxon>Aves</taxon>
        <taxon>Neognathae</taxon>
        <taxon>Neoaves</taxon>
        <taxon>Telluraves</taxon>
        <taxon>Accipitrimorphae</taxon>
        <taxon>Accipitriformes</taxon>
        <taxon>Accipitridae</taxon>
        <taxon>Accipitrinae</taxon>
        <taxon>Accipiter</taxon>
    </lineage>
</organism>
<dbReference type="GO" id="GO:0016787">
    <property type="term" value="F:hydrolase activity"/>
    <property type="evidence" value="ECO:0007669"/>
    <property type="project" value="TreeGrafter"/>
</dbReference>
<feature type="signal peptide" evidence="3">
    <location>
        <begin position="1"/>
        <end position="27"/>
    </location>
</feature>
<evidence type="ECO:0000259" key="4">
    <source>
        <dbReference type="Pfam" id="PF03088"/>
    </source>
</evidence>
<dbReference type="Pfam" id="PF03088">
    <property type="entry name" value="Str_synth"/>
    <property type="match status" value="1"/>
</dbReference>
<dbReference type="GO" id="GO:0012505">
    <property type="term" value="C:endomembrane system"/>
    <property type="evidence" value="ECO:0007669"/>
    <property type="project" value="TreeGrafter"/>
</dbReference>
<accession>A0A8B9MBJ9</accession>
<feature type="domain" description="Strictosidine synthase conserved region" evidence="4">
    <location>
        <begin position="165"/>
        <end position="251"/>
    </location>
</feature>
<evidence type="ECO:0000313" key="5">
    <source>
        <dbReference type="Ensembl" id="ENSANIP00000005132.1"/>
    </source>
</evidence>
<evidence type="ECO:0000256" key="3">
    <source>
        <dbReference type="SAM" id="SignalP"/>
    </source>
</evidence>
<name>A0A8B9MBJ9_9AVES</name>
<dbReference type="SUPFAM" id="SSF63829">
    <property type="entry name" value="Calcium-dependent phosphotriesterase"/>
    <property type="match status" value="1"/>
</dbReference>
<reference evidence="5" key="2">
    <citation type="submission" date="2025-09" db="UniProtKB">
        <authorList>
            <consortium name="Ensembl"/>
        </authorList>
    </citation>
    <scope>IDENTIFICATION</scope>
</reference>
<evidence type="ECO:0000256" key="2">
    <source>
        <dbReference type="ARBA" id="ARBA00023180"/>
    </source>
</evidence>
<dbReference type="Ensembl" id="ENSANIT00000005300.1">
    <property type="protein sequence ID" value="ENSANIP00000005132.1"/>
    <property type="gene ID" value="ENSANIG00000003483.1"/>
</dbReference>
<dbReference type="PANTHER" id="PTHR10426">
    <property type="entry name" value="STRICTOSIDINE SYNTHASE-RELATED"/>
    <property type="match status" value="1"/>
</dbReference>
<keyword evidence="3" id="KW-0732">Signal</keyword>
<keyword evidence="6" id="KW-1185">Reference proteome</keyword>
<dbReference type="PANTHER" id="PTHR10426:SF20">
    <property type="entry name" value="ADIPOCYTE PLASMA MEMBRANE-ASSOCIATED PROTEIN"/>
    <property type="match status" value="1"/>
</dbReference>
<comment type="similarity">
    <text evidence="1">Belongs to the strictosidine synthase family.</text>
</comment>
<dbReference type="InterPro" id="IPR018119">
    <property type="entry name" value="Strictosidine_synth_cons-reg"/>
</dbReference>
<evidence type="ECO:0000313" key="6">
    <source>
        <dbReference type="Proteomes" id="UP000694541"/>
    </source>
</evidence>
<reference evidence="5" key="1">
    <citation type="submission" date="2025-08" db="UniProtKB">
        <authorList>
            <consortium name="Ensembl"/>
        </authorList>
    </citation>
    <scope>IDENTIFICATION</scope>
</reference>
<dbReference type="InterPro" id="IPR011042">
    <property type="entry name" value="6-blade_b-propeller_TolB-like"/>
</dbReference>
<evidence type="ECO:0000256" key="1">
    <source>
        <dbReference type="ARBA" id="ARBA00009191"/>
    </source>
</evidence>
<dbReference type="AlphaFoldDB" id="A0A8B9MBJ9"/>
<dbReference type="Gene3D" id="2.120.10.30">
    <property type="entry name" value="TolB, C-terminal domain"/>
    <property type="match status" value="1"/>
</dbReference>
<dbReference type="Proteomes" id="UP000694541">
    <property type="component" value="Unplaced"/>
</dbReference>
<dbReference type="Pfam" id="PF20067">
    <property type="entry name" value="SSL_N"/>
    <property type="match status" value="1"/>
</dbReference>
<protein>
    <recommendedName>
        <fullName evidence="4">Strictosidine synthase conserved region domain-containing protein</fullName>
    </recommendedName>
</protein>
<sequence length="389" mass="43825">MFPVWAFPAAVLAIFASIYFLPSPIDPDPFIFEKPPPALVGSLQVNKKLQSGQRIFTGQLKGPESFTVDDEGNIYTGTVDGKLWMISGGQLHFITQMGQDMPECGTPDYEPVCGRPHGVRMDQDGNVIVVDSYLGLYKVNPRTGEKTLLLSSEKGVDGLPFKFLNGLEISKKNLIYFTDSSSKWERRHHRYEVIETNHLGRLLVYDPVTRTARTVLSGLYMANGIALSPYEDYILIAETSICRIIRYWVSGANAGKKEVFVDNLPGYPDNIRLSHTGLYRVGISTTRFPSFFSPFLDALGPYPFLKRFIAKVTLTLCSINYQCHKNVNFLSMKKLVILHYETQETASSLPASIPTHTNFDFSGTFEDWFLFYILKHSSFTVMVIPTTHL</sequence>
<keyword evidence="2" id="KW-0325">Glycoprotein</keyword>